<name>A0A0E9S6I0_ANGAN</name>
<organism evidence="1">
    <name type="scientific">Anguilla anguilla</name>
    <name type="common">European freshwater eel</name>
    <name type="synonym">Muraena anguilla</name>
    <dbReference type="NCBI Taxonomy" id="7936"/>
    <lineage>
        <taxon>Eukaryota</taxon>
        <taxon>Metazoa</taxon>
        <taxon>Chordata</taxon>
        <taxon>Craniata</taxon>
        <taxon>Vertebrata</taxon>
        <taxon>Euteleostomi</taxon>
        <taxon>Actinopterygii</taxon>
        <taxon>Neopterygii</taxon>
        <taxon>Teleostei</taxon>
        <taxon>Anguilliformes</taxon>
        <taxon>Anguillidae</taxon>
        <taxon>Anguilla</taxon>
    </lineage>
</organism>
<proteinExistence type="predicted"/>
<dbReference type="AlphaFoldDB" id="A0A0E9S6I0"/>
<accession>A0A0E9S6I0</accession>
<reference evidence="1" key="1">
    <citation type="submission" date="2014-11" db="EMBL/GenBank/DDBJ databases">
        <authorList>
            <person name="Amaro Gonzalez C."/>
        </authorList>
    </citation>
    <scope>NUCLEOTIDE SEQUENCE</scope>
</reference>
<evidence type="ECO:0000313" key="1">
    <source>
        <dbReference type="EMBL" id="JAH36881.1"/>
    </source>
</evidence>
<reference evidence="1" key="2">
    <citation type="journal article" date="2015" name="Fish Shellfish Immunol.">
        <title>Early steps in the European eel (Anguilla anguilla)-Vibrio vulnificus interaction in the gills: Role of the RtxA13 toxin.</title>
        <authorList>
            <person name="Callol A."/>
            <person name="Pajuelo D."/>
            <person name="Ebbesson L."/>
            <person name="Teles M."/>
            <person name="MacKenzie S."/>
            <person name="Amaro C."/>
        </authorList>
    </citation>
    <scope>NUCLEOTIDE SEQUENCE</scope>
</reference>
<protein>
    <submittedName>
        <fullName evidence="1">Uncharacterized protein</fullName>
    </submittedName>
</protein>
<sequence>MLATAPILVWSLVGSAGVCCCSWPCSVVWLVNLEPTVAHKF</sequence>
<dbReference type="EMBL" id="GBXM01071696">
    <property type="protein sequence ID" value="JAH36881.1"/>
    <property type="molecule type" value="Transcribed_RNA"/>
</dbReference>